<gene>
    <name evidence="1" type="ORF">F5I99_17835</name>
</gene>
<accession>A0A5J6LIJ9</accession>
<dbReference type="EMBL" id="CP044222">
    <property type="protein sequence ID" value="QEW08203.1"/>
    <property type="molecule type" value="Genomic_DNA"/>
</dbReference>
<proteinExistence type="predicted"/>
<evidence type="ECO:0000313" key="2">
    <source>
        <dbReference type="Proteomes" id="UP000325606"/>
    </source>
</evidence>
<dbReference type="Pfam" id="PF04748">
    <property type="entry name" value="Polysacc_deac_2"/>
    <property type="match status" value="1"/>
</dbReference>
<dbReference type="Gene3D" id="3.20.20.370">
    <property type="entry name" value="Glycoside hydrolase/deacetylase"/>
    <property type="match status" value="1"/>
</dbReference>
<dbReference type="PANTHER" id="PTHR30105:SF2">
    <property type="entry name" value="DIVERGENT POLYSACCHARIDE DEACETYLASE SUPERFAMILY"/>
    <property type="match status" value="1"/>
</dbReference>
<protein>
    <submittedName>
        <fullName evidence="1">Divergent polysaccharide deacetylase family protein</fullName>
    </submittedName>
</protein>
<dbReference type="AlphaFoldDB" id="A0A5J6LIJ9"/>
<dbReference type="CDD" id="cd10936">
    <property type="entry name" value="CE4_DAC2"/>
    <property type="match status" value="1"/>
</dbReference>
<dbReference type="Proteomes" id="UP000325606">
    <property type="component" value="Chromosome"/>
</dbReference>
<sequence length="273" mass="30093">MKPGICAGLVLWVGIWALPLGAEEISPRMVLVIDDLGPNLSQGQAVIELPGPLTYAVLPFTPHAERLAVLAAEHGKEIILHAPMANMANLPLGPGGLYPHLSEQEFKQVLNRSLDSLPQARGLNNHMGSLLTRQEQPMRWVMEVARERNLFYLDSRTTAETQAANIAKEEHIPVLERKVFLDHEVTADYVEQQFLHAIAVAQAEGSVVVIGHPYPVTQAYLEQGLPLLDELGIQLVSASAFLMQEADLEQLHRYQQDEAQAADSLSVLRLSPE</sequence>
<reference evidence="1 2" key="1">
    <citation type="submission" date="2019-09" db="EMBL/GenBank/DDBJ databases">
        <title>Nitrincola iocasae sp. nov., a bacterium isolated from the sediment collected at a cold seep field in South China Sea.</title>
        <authorList>
            <person name="Zhang H."/>
            <person name="Wang H."/>
            <person name="Li C."/>
        </authorList>
    </citation>
    <scope>NUCLEOTIDE SEQUENCE [LARGE SCALE GENOMIC DNA]</scope>
    <source>
        <strain evidence="1 2">KXZD1103</strain>
    </source>
</reference>
<keyword evidence="2" id="KW-1185">Reference proteome</keyword>
<dbReference type="KEGG" id="nik:F5I99_17835"/>
<name>A0A5J6LIJ9_9GAMM</name>
<organism evidence="1 2">
    <name type="scientific">Nitrincola iocasae</name>
    <dbReference type="NCBI Taxonomy" id="2614693"/>
    <lineage>
        <taxon>Bacteria</taxon>
        <taxon>Pseudomonadati</taxon>
        <taxon>Pseudomonadota</taxon>
        <taxon>Gammaproteobacteria</taxon>
        <taxon>Oceanospirillales</taxon>
        <taxon>Oceanospirillaceae</taxon>
        <taxon>Nitrincola</taxon>
    </lineage>
</organism>
<dbReference type="SUPFAM" id="SSF88713">
    <property type="entry name" value="Glycoside hydrolase/deacetylase"/>
    <property type="match status" value="1"/>
</dbReference>
<evidence type="ECO:0000313" key="1">
    <source>
        <dbReference type="EMBL" id="QEW08203.1"/>
    </source>
</evidence>
<dbReference type="InterPro" id="IPR006837">
    <property type="entry name" value="Divergent_DAC"/>
</dbReference>
<dbReference type="PANTHER" id="PTHR30105">
    <property type="entry name" value="UNCHARACTERIZED YIBQ-RELATED"/>
    <property type="match status" value="1"/>
</dbReference>
<dbReference type="RefSeq" id="WP_151058389.1">
    <property type="nucleotide sequence ID" value="NZ_CP044222.1"/>
</dbReference>
<dbReference type="InterPro" id="IPR011330">
    <property type="entry name" value="Glyco_hydro/deAcase_b/a-brl"/>
</dbReference>
<dbReference type="GO" id="GO:0005975">
    <property type="term" value="P:carbohydrate metabolic process"/>
    <property type="evidence" value="ECO:0007669"/>
    <property type="project" value="InterPro"/>
</dbReference>